<comment type="subcellular location">
    <subcellularLocation>
        <location evidence="1">Membrane</location>
        <topology evidence="1">Multi-pass membrane protein</topology>
    </subcellularLocation>
</comment>
<organism evidence="8 9">
    <name type="scientific">Powellomyces hirtus</name>
    <dbReference type="NCBI Taxonomy" id="109895"/>
    <lineage>
        <taxon>Eukaryota</taxon>
        <taxon>Fungi</taxon>
        <taxon>Fungi incertae sedis</taxon>
        <taxon>Chytridiomycota</taxon>
        <taxon>Chytridiomycota incertae sedis</taxon>
        <taxon>Chytridiomycetes</taxon>
        <taxon>Spizellomycetales</taxon>
        <taxon>Powellomycetaceae</taxon>
        <taxon>Powellomyces</taxon>
    </lineage>
</organism>
<feature type="domain" description="TLC" evidence="7">
    <location>
        <begin position="55"/>
        <end position="252"/>
    </location>
</feature>
<accession>A0A507EI00</accession>
<keyword evidence="2 5" id="KW-0812">Transmembrane</keyword>
<evidence type="ECO:0000256" key="2">
    <source>
        <dbReference type="ARBA" id="ARBA00022692"/>
    </source>
</evidence>
<dbReference type="EMBL" id="QEAQ01000001">
    <property type="protein sequence ID" value="TPX62828.1"/>
    <property type="molecule type" value="Genomic_DNA"/>
</dbReference>
<keyword evidence="3 6" id="KW-1133">Transmembrane helix</keyword>
<evidence type="ECO:0000313" key="8">
    <source>
        <dbReference type="EMBL" id="TPX62828.1"/>
    </source>
</evidence>
<evidence type="ECO:0000256" key="5">
    <source>
        <dbReference type="PROSITE-ProRule" id="PRU00205"/>
    </source>
</evidence>
<keyword evidence="4 5" id="KW-0472">Membrane</keyword>
<dbReference type="AlphaFoldDB" id="A0A507EI00"/>
<dbReference type="PANTHER" id="PTHR13439">
    <property type="entry name" value="CT120 PROTEIN"/>
    <property type="match status" value="1"/>
</dbReference>
<reference evidence="8 9" key="1">
    <citation type="journal article" date="2019" name="Sci. Rep.">
        <title>Comparative genomics of chytrid fungi reveal insights into the obligate biotrophic and pathogenic lifestyle of Synchytrium endobioticum.</title>
        <authorList>
            <person name="van de Vossenberg B.T.L.H."/>
            <person name="Warris S."/>
            <person name="Nguyen H.D.T."/>
            <person name="van Gent-Pelzer M.P.E."/>
            <person name="Joly D.L."/>
            <person name="van de Geest H.C."/>
            <person name="Bonants P.J.M."/>
            <person name="Smith D.S."/>
            <person name="Levesque C.A."/>
            <person name="van der Lee T.A.J."/>
        </authorList>
    </citation>
    <scope>NUCLEOTIDE SEQUENCE [LARGE SCALE GENOMIC DNA]</scope>
    <source>
        <strain evidence="8 9">CBS 809.83</strain>
    </source>
</reference>
<comment type="caution">
    <text evidence="8">The sequence shown here is derived from an EMBL/GenBank/DDBJ whole genome shotgun (WGS) entry which is preliminary data.</text>
</comment>
<dbReference type="GO" id="GO:0016020">
    <property type="term" value="C:membrane"/>
    <property type="evidence" value="ECO:0007669"/>
    <property type="project" value="UniProtKB-SubCell"/>
</dbReference>
<dbReference type="PANTHER" id="PTHR13439:SF0">
    <property type="entry name" value="TOPOISOMERASE I DAMAGE AFFECTED PROTEIN 4"/>
    <property type="match status" value="1"/>
</dbReference>
<dbReference type="Pfam" id="PF03798">
    <property type="entry name" value="TRAM_LAG1_CLN8"/>
    <property type="match status" value="1"/>
</dbReference>
<dbReference type="InterPro" id="IPR006634">
    <property type="entry name" value="TLC-dom"/>
</dbReference>
<feature type="transmembrane region" description="Helical" evidence="6">
    <location>
        <begin position="20"/>
        <end position="39"/>
    </location>
</feature>
<dbReference type="STRING" id="109895.A0A507EI00"/>
<feature type="transmembrane region" description="Helical" evidence="6">
    <location>
        <begin position="181"/>
        <end position="201"/>
    </location>
</feature>
<evidence type="ECO:0000256" key="1">
    <source>
        <dbReference type="ARBA" id="ARBA00004141"/>
    </source>
</evidence>
<feature type="transmembrane region" description="Helical" evidence="6">
    <location>
        <begin position="60"/>
        <end position="81"/>
    </location>
</feature>
<protein>
    <recommendedName>
        <fullName evidence="7">TLC domain-containing protein</fullName>
    </recommendedName>
</protein>
<dbReference type="Proteomes" id="UP000318582">
    <property type="component" value="Unassembled WGS sequence"/>
</dbReference>
<dbReference type="GO" id="GO:0055088">
    <property type="term" value="P:lipid homeostasis"/>
    <property type="evidence" value="ECO:0007669"/>
    <property type="project" value="TreeGrafter"/>
</dbReference>
<evidence type="ECO:0000256" key="3">
    <source>
        <dbReference type="ARBA" id="ARBA00022989"/>
    </source>
</evidence>
<keyword evidence="9" id="KW-1185">Reference proteome</keyword>
<feature type="transmembrane region" description="Helical" evidence="6">
    <location>
        <begin position="123"/>
        <end position="142"/>
    </location>
</feature>
<dbReference type="PROSITE" id="PS50922">
    <property type="entry name" value="TLC"/>
    <property type="match status" value="1"/>
</dbReference>
<sequence>MSPSPVETFAAALDLAKLPAHANSLMASVMAWSLIYSGAHHFSKGSSHYRKLSPIKQADWCIHIVSSVHATLIILLAYPIFDNPTLKADKILAYDPYAGFVYSIAAGYFLWDSVICLWNVKQFGIGFALHGVACLAVFMLSFRPFLMYYGAAFLMFELSTPFLNIHWFCDKTGRTGSTLQLVNGIVLIAAFFMARIVFGFINSYDFAVTCMSRMDDIPTAYVYVYGIANILLNGLNVFWLSKMITALTSRFSASKRKPVGSSKKAAVAALYPAADVVAKASIDKQR</sequence>
<evidence type="ECO:0000259" key="7">
    <source>
        <dbReference type="PROSITE" id="PS50922"/>
    </source>
</evidence>
<evidence type="ECO:0000256" key="4">
    <source>
        <dbReference type="ARBA" id="ARBA00023136"/>
    </source>
</evidence>
<proteinExistence type="predicted"/>
<feature type="transmembrane region" description="Helical" evidence="6">
    <location>
        <begin position="93"/>
        <end position="111"/>
    </location>
</feature>
<dbReference type="InterPro" id="IPR050846">
    <property type="entry name" value="TLCD"/>
</dbReference>
<evidence type="ECO:0000313" key="9">
    <source>
        <dbReference type="Proteomes" id="UP000318582"/>
    </source>
</evidence>
<dbReference type="GO" id="GO:0005783">
    <property type="term" value="C:endoplasmic reticulum"/>
    <property type="evidence" value="ECO:0007669"/>
    <property type="project" value="TreeGrafter"/>
</dbReference>
<feature type="transmembrane region" description="Helical" evidence="6">
    <location>
        <begin position="148"/>
        <end position="169"/>
    </location>
</feature>
<dbReference type="SMART" id="SM00724">
    <property type="entry name" value="TLC"/>
    <property type="match status" value="1"/>
</dbReference>
<gene>
    <name evidence="8" type="ORF">PhCBS80983_g00182</name>
</gene>
<evidence type="ECO:0000256" key="6">
    <source>
        <dbReference type="SAM" id="Phobius"/>
    </source>
</evidence>
<feature type="transmembrane region" description="Helical" evidence="6">
    <location>
        <begin position="221"/>
        <end position="240"/>
    </location>
</feature>
<name>A0A507EI00_9FUNG</name>